<comment type="caution">
    <text evidence="3">The sequence shown here is derived from an EMBL/GenBank/DDBJ whole genome shotgun (WGS) entry which is preliminary data.</text>
</comment>
<organism evidence="3 4">
    <name type="scientific">Diaporthe vaccinii</name>
    <dbReference type="NCBI Taxonomy" id="105482"/>
    <lineage>
        <taxon>Eukaryota</taxon>
        <taxon>Fungi</taxon>
        <taxon>Dikarya</taxon>
        <taxon>Ascomycota</taxon>
        <taxon>Pezizomycotina</taxon>
        <taxon>Sordariomycetes</taxon>
        <taxon>Sordariomycetidae</taxon>
        <taxon>Diaporthales</taxon>
        <taxon>Diaporthaceae</taxon>
        <taxon>Diaporthe</taxon>
        <taxon>Diaporthe eres species complex</taxon>
    </lineage>
</organism>
<feature type="chain" id="PRO_5045399102" evidence="2">
    <location>
        <begin position="22"/>
        <end position="159"/>
    </location>
</feature>
<feature type="signal peptide" evidence="2">
    <location>
        <begin position="1"/>
        <end position="21"/>
    </location>
</feature>
<keyword evidence="2" id="KW-0732">Signal</keyword>
<feature type="compositionally biased region" description="Polar residues" evidence="1">
    <location>
        <begin position="57"/>
        <end position="91"/>
    </location>
</feature>
<dbReference type="Proteomes" id="UP001600888">
    <property type="component" value="Unassembled WGS sequence"/>
</dbReference>
<gene>
    <name evidence="3" type="ORF">FJTKL_06223</name>
</gene>
<keyword evidence="4" id="KW-1185">Reference proteome</keyword>
<evidence type="ECO:0000256" key="2">
    <source>
        <dbReference type="SAM" id="SignalP"/>
    </source>
</evidence>
<proteinExistence type="predicted"/>
<accession>A0ABR4DQV1</accession>
<sequence>MASSFHVLIIAGLMMGRGALCLPQHAQPGLVDPPTITTKLLPSMITSPSSLVTHKLEPNTTTTYPPVDRTNANSQTMTTITRSDGRIQTLTVPYPMPSIIDPRPPEDDEGHTTRPKPYPMPTIVDPQPPEDDDDHTSTRTVPYPMPTFTVPQPPENEGH</sequence>
<protein>
    <submittedName>
        <fullName evidence="3">Uncharacterized protein</fullName>
    </submittedName>
</protein>
<name>A0ABR4DQV1_9PEZI</name>
<feature type="region of interest" description="Disordered" evidence="1">
    <location>
        <begin position="57"/>
        <end position="159"/>
    </location>
</feature>
<evidence type="ECO:0000313" key="4">
    <source>
        <dbReference type="Proteomes" id="UP001600888"/>
    </source>
</evidence>
<evidence type="ECO:0000256" key="1">
    <source>
        <dbReference type="SAM" id="MobiDB-lite"/>
    </source>
</evidence>
<dbReference type="EMBL" id="JBAWTH010000220">
    <property type="protein sequence ID" value="KAL2272710.1"/>
    <property type="molecule type" value="Genomic_DNA"/>
</dbReference>
<reference evidence="3 4" key="1">
    <citation type="submission" date="2024-03" db="EMBL/GenBank/DDBJ databases">
        <title>A high-quality draft genome sequence of Diaporthe vaccinii, a causative agent of upright dieback and viscid rot disease in cranberry plants.</title>
        <authorList>
            <person name="Sarrasin M."/>
            <person name="Lang B.F."/>
            <person name="Burger G."/>
        </authorList>
    </citation>
    <scope>NUCLEOTIDE SEQUENCE [LARGE SCALE GENOMIC DNA]</scope>
    <source>
        <strain evidence="3 4">IS7</strain>
    </source>
</reference>
<evidence type="ECO:0000313" key="3">
    <source>
        <dbReference type="EMBL" id="KAL2272710.1"/>
    </source>
</evidence>